<dbReference type="Pfam" id="PF01566">
    <property type="entry name" value="Nramp"/>
    <property type="match status" value="1"/>
</dbReference>
<dbReference type="PANTHER" id="PTHR11706:SF33">
    <property type="entry name" value="NATURAL RESISTANCE-ASSOCIATED MACROPHAGE PROTEIN 2"/>
    <property type="match status" value="1"/>
</dbReference>
<feature type="transmembrane region" description="Helical" evidence="6">
    <location>
        <begin position="121"/>
        <end position="145"/>
    </location>
</feature>
<dbReference type="GO" id="GO:0034755">
    <property type="term" value="P:iron ion transmembrane transport"/>
    <property type="evidence" value="ECO:0007669"/>
    <property type="project" value="TreeGrafter"/>
</dbReference>
<feature type="transmembrane region" description="Helical" evidence="6">
    <location>
        <begin position="44"/>
        <end position="60"/>
    </location>
</feature>
<feature type="transmembrane region" description="Helical" evidence="6">
    <location>
        <begin position="317"/>
        <end position="341"/>
    </location>
</feature>
<feature type="transmembrane region" description="Helical" evidence="6">
    <location>
        <begin position="80"/>
        <end position="100"/>
    </location>
</feature>
<evidence type="ECO:0000256" key="5">
    <source>
        <dbReference type="ARBA" id="ARBA00023136"/>
    </source>
</evidence>
<feature type="transmembrane region" description="Helical" evidence="6">
    <location>
        <begin position="264"/>
        <end position="287"/>
    </location>
</feature>
<evidence type="ECO:0000256" key="2">
    <source>
        <dbReference type="ARBA" id="ARBA00022448"/>
    </source>
</evidence>
<evidence type="ECO:0000313" key="8">
    <source>
        <dbReference type="Proteomes" id="UP000050482"/>
    </source>
</evidence>
<feature type="transmembrane region" description="Helical" evidence="6">
    <location>
        <begin position="224"/>
        <end position="243"/>
    </location>
</feature>
<feature type="transmembrane region" description="Helical" evidence="6">
    <location>
        <begin position="157"/>
        <end position="176"/>
    </location>
</feature>
<evidence type="ECO:0000256" key="6">
    <source>
        <dbReference type="SAM" id="Phobius"/>
    </source>
</evidence>
<accession>A0A0N8PPB6</accession>
<sequence>MRTNLAIQEETAVLDSQHVGDIQGALGTVRVDDNGTRRSWKNRVLTLLAIMGPGLIVMVGDNDAGGVATYAQAGQDFGTSLLWVLLLLVPVLIVNQEMVVRLGLVTGVGHARLIFERFGKFWGAFSVGDLFILNVLTIVTEFIGIRMAMAHFGVNPLVSVILASILLIGMTVTGSFRRWERFMYVMVVANFLVIPLVFMSHPAVKPVVTGFLLPGVRGGLTSNALLLIIGMVGTTVAPWQLFFQQSNVIDKRLTPRWMSYERADTVIGSVVVVIGATALIATTAFAFQGTSLAGQFVNAGTVITGLSQHVSALAGDLFAIILLNASLIGAAAVTLSTSYAFGDVFGTKHSLHRSMKDGLSFYLVYGAVILVSAGIVVIPHAPLGLITTGVQALAGILLPSATVFLLLLCNDKAVLGPWVNRPWVNIIGAVIVGVLVVLSLILAVVTFFPNVNVTLLSLALAGVLLLGLVAAGLASYRKRQSAKPVSSEEDRYSWRMPPLARLPKAVWSPAQKLAMATLRGYLVIAVVMLVVKIVQLSIGA</sequence>
<dbReference type="Proteomes" id="UP000050482">
    <property type="component" value="Unassembled WGS sequence"/>
</dbReference>
<evidence type="ECO:0000256" key="4">
    <source>
        <dbReference type="ARBA" id="ARBA00022989"/>
    </source>
</evidence>
<organism evidence="7 8">
    <name type="scientific">Alicyclobacillus ferrooxydans</name>
    <dbReference type="NCBI Taxonomy" id="471514"/>
    <lineage>
        <taxon>Bacteria</taxon>
        <taxon>Bacillati</taxon>
        <taxon>Bacillota</taxon>
        <taxon>Bacilli</taxon>
        <taxon>Bacillales</taxon>
        <taxon>Alicyclobacillaceae</taxon>
        <taxon>Alicyclobacillus</taxon>
    </lineage>
</organism>
<dbReference type="GO" id="GO:0005384">
    <property type="term" value="F:manganese ion transmembrane transporter activity"/>
    <property type="evidence" value="ECO:0007669"/>
    <property type="project" value="TreeGrafter"/>
</dbReference>
<keyword evidence="5 6" id="KW-0472">Membrane</keyword>
<keyword evidence="4 6" id="KW-1133">Transmembrane helix</keyword>
<protein>
    <submittedName>
        <fullName evidence="7">Manganese transporter</fullName>
    </submittedName>
</protein>
<dbReference type="PATRIC" id="fig|471514.4.peg.5230"/>
<reference evidence="7 8" key="1">
    <citation type="submission" date="2015-09" db="EMBL/GenBank/DDBJ databases">
        <title>Draft genome sequence of Alicyclobacillus ferrooxydans DSM 22381.</title>
        <authorList>
            <person name="Hemp J."/>
        </authorList>
    </citation>
    <scope>NUCLEOTIDE SEQUENCE [LARGE SCALE GENOMIC DNA]</scope>
    <source>
        <strain evidence="7 8">TC-34</strain>
    </source>
</reference>
<feature type="transmembrane region" description="Helical" evidence="6">
    <location>
        <begin position="454"/>
        <end position="476"/>
    </location>
</feature>
<proteinExistence type="predicted"/>
<comment type="caution">
    <text evidence="7">The sequence shown here is derived from an EMBL/GenBank/DDBJ whole genome shotgun (WGS) entry which is preliminary data.</text>
</comment>
<evidence type="ECO:0000256" key="1">
    <source>
        <dbReference type="ARBA" id="ARBA00004141"/>
    </source>
</evidence>
<dbReference type="GO" id="GO:0005886">
    <property type="term" value="C:plasma membrane"/>
    <property type="evidence" value="ECO:0007669"/>
    <property type="project" value="TreeGrafter"/>
</dbReference>
<dbReference type="AlphaFoldDB" id="A0A0N8PPB6"/>
<name>A0A0N8PPB6_9BACL</name>
<feature type="transmembrane region" description="Helical" evidence="6">
    <location>
        <begin position="183"/>
        <end position="204"/>
    </location>
</feature>
<dbReference type="EMBL" id="LJCO01000045">
    <property type="protein sequence ID" value="KPV43869.1"/>
    <property type="molecule type" value="Genomic_DNA"/>
</dbReference>
<dbReference type="GO" id="GO:0015086">
    <property type="term" value="F:cadmium ion transmembrane transporter activity"/>
    <property type="evidence" value="ECO:0007669"/>
    <property type="project" value="TreeGrafter"/>
</dbReference>
<gene>
    <name evidence="7" type="ORF">AN477_10805</name>
</gene>
<dbReference type="InterPro" id="IPR001046">
    <property type="entry name" value="NRAMP_fam"/>
</dbReference>
<feature type="transmembrane region" description="Helical" evidence="6">
    <location>
        <begin position="520"/>
        <end position="538"/>
    </location>
</feature>
<dbReference type="NCBIfam" id="NF037982">
    <property type="entry name" value="Nramp_1"/>
    <property type="match status" value="1"/>
</dbReference>
<keyword evidence="2" id="KW-0813">Transport</keyword>
<comment type="subcellular location">
    <subcellularLocation>
        <location evidence="1">Membrane</location>
        <topology evidence="1">Multi-pass membrane protein</topology>
    </subcellularLocation>
</comment>
<dbReference type="RefSeq" id="WP_054969179.1">
    <property type="nucleotide sequence ID" value="NZ_LJCO01000045.1"/>
</dbReference>
<keyword evidence="3 6" id="KW-0812">Transmembrane</keyword>
<feature type="transmembrane region" description="Helical" evidence="6">
    <location>
        <begin position="389"/>
        <end position="410"/>
    </location>
</feature>
<feature type="transmembrane region" description="Helical" evidence="6">
    <location>
        <begin position="422"/>
        <end position="448"/>
    </location>
</feature>
<feature type="transmembrane region" description="Helical" evidence="6">
    <location>
        <begin position="362"/>
        <end position="383"/>
    </location>
</feature>
<evidence type="ECO:0000256" key="3">
    <source>
        <dbReference type="ARBA" id="ARBA00022692"/>
    </source>
</evidence>
<keyword evidence="8" id="KW-1185">Reference proteome</keyword>
<evidence type="ECO:0000313" key="7">
    <source>
        <dbReference type="EMBL" id="KPV43869.1"/>
    </source>
</evidence>
<dbReference type="PANTHER" id="PTHR11706">
    <property type="entry name" value="SOLUTE CARRIER PROTEIN FAMILY 11 MEMBER"/>
    <property type="match status" value="1"/>
</dbReference>
<dbReference type="STRING" id="471514.AN477_10805"/>